<keyword evidence="2" id="KW-1185">Reference proteome</keyword>
<comment type="caution">
    <text evidence="1">The sequence shown here is derived from an EMBL/GenBank/DDBJ whole genome shotgun (WGS) entry which is preliminary data.</text>
</comment>
<evidence type="ECO:0000313" key="1">
    <source>
        <dbReference type="EMBL" id="MBL0685079.1"/>
    </source>
</evidence>
<organism evidence="1 2">
    <name type="scientific">Aquimarina mytili</name>
    <dbReference type="NCBI Taxonomy" id="874423"/>
    <lineage>
        <taxon>Bacteria</taxon>
        <taxon>Pseudomonadati</taxon>
        <taxon>Bacteroidota</taxon>
        <taxon>Flavobacteriia</taxon>
        <taxon>Flavobacteriales</taxon>
        <taxon>Flavobacteriaceae</taxon>
        <taxon>Aquimarina</taxon>
    </lineage>
</organism>
<dbReference type="Pfam" id="PF04525">
    <property type="entry name" value="LOR"/>
    <property type="match status" value="1"/>
</dbReference>
<dbReference type="RefSeq" id="WP_201922693.1">
    <property type="nucleotide sequence ID" value="NZ_BAABAX010000020.1"/>
</dbReference>
<gene>
    <name evidence="1" type="ORF">JJQ60_16225</name>
</gene>
<evidence type="ECO:0000313" key="2">
    <source>
        <dbReference type="Proteomes" id="UP000651057"/>
    </source>
</evidence>
<dbReference type="EMBL" id="JAERQJ010000007">
    <property type="protein sequence ID" value="MBL0685079.1"/>
    <property type="molecule type" value="Genomic_DNA"/>
</dbReference>
<proteinExistence type="predicted"/>
<sequence length="198" mass="23056">MKELQFPVKFVFNITTLSNDFTAKDVNGKTFAYVKQKMFKLKEAITIYEDETKAKVNFTIKADKWIDFSAAYSFTDSNGQETGKIARKGWASLWKAEYELIDQNQKLQYHIREENGWVKVLDSLLGQIPVLSILTGYLFNPSYKVTNLNNEMVARLKKEPSFFGRRFQISKLKDIDADDQERVILGLMMMILLERRRG</sequence>
<dbReference type="AlphaFoldDB" id="A0A936ZT25"/>
<name>A0A936ZT25_9FLAO</name>
<dbReference type="InterPro" id="IPR007612">
    <property type="entry name" value="LOR"/>
</dbReference>
<reference evidence="1" key="1">
    <citation type="submission" date="2021-01" db="EMBL/GenBank/DDBJ databases">
        <authorList>
            <person name="Zhong Y.L."/>
        </authorList>
    </citation>
    <scope>NUCLEOTIDE SEQUENCE</scope>
    <source>
        <strain evidence="1">KCTC 23302</strain>
    </source>
</reference>
<accession>A0A936ZT25</accession>
<dbReference type="Proteomes" id="UP000651057">
    <property type="component" value="Unassembled WGS sequence"/>
</dbReference>
<protein>
    <submittedName>
        <fullName evidence="1">Uncharacterized protein</fullName>
    </submittedName>
</protein>